<feature type="coiled-coil region" evidence="1">
    <location>
        <begin position="63"/>
        <end position="90"/>
    </location>
</feature>
<evidence type="ECO:0000313" key="3">
    <source>
        <dbReference type="EMBL" id="WXB02093.1"/>
    </source>
</evidence>
<evidence type="ECO:0000256" key="1">
    <source>
        <dbReference type="SAM" id="Coils"/>
    </source>
</evidence>
<dbReference type="Proteomes" id="UP001374803">
    <property type="component" value="Chromosome"/>
</dbReference>
<sequence>MAHDAFERSLRGALPLAEASAFFVNLKGSSLEDRRLAKIALDTLGRSAASPATYFQNEPDAAAAEEQNAAAFYRDKARQISEQLAAEQEQGADRDAELERLQTQLAQADALGQQYQHMVSDATERAVRAQDEVLQEQQTSAALRMAYQQLRGQILGIASQEPPTTQALSDMAGMTAAPAGGPDSAGGGAPAATAMNSNPSAPGQAVATTGPAGQAPSPPAAPNSPNPEGDADLHERSSPDANGEPKRTTQVSIKQGALSGALERLGPALVGAGLGGAFAAHRPDTGGLRSKIDRIEGQSTEPSLGQSLDLAQTKMRLALGEFQESHPRAAVMIGAGVGGAMGASNGPRIVKEIRRTADALRRAKEI</sequence>
<feature type="compositionally biased region" description="Low complexity" evidence="2">
    <location>
        <begin position="173"/>
        <end position="182"/>
    </location>
</feature>
<feature type="region of interest" description="Disordered" evidence="2">
    <location>
        <begin position="173"/>
        <end position="252"/>
    </location>
</feature>
<protein>
    <submittedName>
        <fullName evidence="3">Uncharacterized protein</fullName>
    </submittedName>
</protein>
<dbReference type="EMBL" id="CP089983">
    <property type="protein sequence ID" value="WXB02093.1"/>
    <property type="molecule type" value="Genomic_DNA"/>
</dbReference>
<keyword evidence="1" id="KW-0175">Coiled coil</keyword>
<accession>A0ABZ2KTU2</accession>
<reference evidence="3" key="1">
    <citation type="submission" date="2021-12" db="EMBL/GenBank/DDBJ databases">
        <title>Discovery of the Pendulisporaceae a myxobacterial family with distinct sporulation behavior and unique specialized metabolism.</title>
        <authorList>
            <person name="Garcia R."/>
            <person name="Popoff A."/>
            <person name="Bader C.D."/>
            <person name="Loehr J."/>
            <person name="Walesch S."/>
            <person name="Walt C."/>
            <person name="Boldt J."/>
            <person name="Bunk B."/>
            <person name="Haeckl F.J.F.P.J."/>
            <person name="Gunesch A.P."/>
            <person name="Birkelbach J."/>
            <person name="Nuebel U."/>
            <person name="Pietschmann T."/>
            <person name="Bach T."/>
            <person name="Mueller R."/>
        </authorList>
    </citation>
    <scope>NUCLEOTIDE SEQUENCE</scope>
    <source>
        <strain evidence="3">MSr11367</strain>
    </source>
</reference>
<proteinExistence type="predicted"/>
<gene>
    <name evidence="3" type="ORF">LVJ94_34915</name>
</gene>
<dbReference type="RefSeq" id="WP_394831718.1">
    <property type="nucleotide sequence ID" value="NZ_CP089929.1"/>
</dbReference>
<keyword evidence="4" id="KW-1185">Reference proteome</keyword>
<evidence type="ECO:0000256" key="2">
    <source>
        <dbReference type="SAM" id="MobiDB-lite"/>
    </source>
</evidence>
<evidence type="ECO:0000313" key="4">
    <source>
        <dbReference type="Proteomes" id="UP001374803"/>
    </source>
</evidence>
<feature type="compositionally biased region" description="Basic and acidic residues" evidence="2">
    <location>
        <begin position="231"/>
        <end position="247"/>
    </location>
</feature>
<feature type="compositionally biased region" description="Pro residues" evidence="2">
    <location>
        <begin position="216"/>
        <end position="225"/>
    </location>
</feature>
<organism evidence="3 4">
    <name type="scientific">Pendulispora rubella</name>
    <dbReference type="NCBI Taxonomy" id="2741070"/>
    <lineage>
        <taxon>Bacteria</taxon>
        <taxon>Pseudomonadati</taxon>
        <taxon>Myxococcota</taxon>
        <taxon>Myxococcia</taxon>
        <taxon>Myxococcales</taxon>
        <taxon>Sorangiineae</taxon>
        <taxon>Pendulisporaceae</taxon>
        <taxon>Pendulispora</taxon>
    </lineage>
</organism>
<name>A0ABZ2KTU2_9BACT</name>